<dbReference type="Pfam" id="PF00440">
    <property type="entry name" value="TetR_N"/>
    <property type="match status" value="1"/>
</dbReference>
<protein>
    <recommendedName>
        <fullName evidence="3">HTH tetR-type domain-containing protein</fullName>
    </recommendedName>
</protein>
<dbReference type="InterPro" id="IPR001647">
    <property type="entry name" value="HTH_TetR"/>
</dbReference>
<keyword evidence="1 2" id="KW-0238">DNA-binding</keyword>
<dbReference type="InterPro" id="IPR050109">
    <property type="entry name" value="HTH-type_TetR-like_transc_reg"/>
</dbReference>
<dbReference type="GO" id="GO:0000976">
    <property type="term" value="F:transcription cis-regulatory region binding"/>
    <property type="evidence" value="ECO:0007669"/>
    <property type="project" value="TreeGrafter"/>
</dbReference>
<feature type="DNA-binding region" description="H-T-H motif" evidence="2">
    <location>
        <begin position="43"/>
        <end position="62"/>
    </location>
</feature>
<sequence length="231" mass="25218">MTKGGAGRVYGGLTAENRQLQRRESLIEAGLHLFGTLGYPNVSVKRICAEAGLTQRYFYESFGDRAALLGEVYNHCVETARDATLAAAAKALADIEIADGPIPDDVVPGLTEQALRGFISSLTEDTRRARIIMIEVVGVSPELEELRLRAIHRWADLILGFASRGHEPTADQRLGAIGLVGALTQLLVEWQTAHQAPIEPGYDVELLDIDAIHRVVTGTFVATYRQLFHAD</sequence>
<dbReference type="PROSITE" id="PS50977">
    <property type="entry name" value="HTH_TETR_2"/>
    <property type="match status" value="1"/>
</dbReference>
<dbReference type="PANTHER" id="PTHR30055">
    <property type="entry name" value="HTH-TYPE TRANSCRIPTIONAL REGULATOR RUTR"/>
    <property type="match status" value="1"/>
</dbReference>
<name>A0AA97GV51_9ACTN</name>
<feature type="domain" description="HTH tetR-type" evidence="3">
    <location>
        <begin position="20"/>
        <end position="80"/>
    </location>
</feature>
<proteinExistence type="predicted"/>
<evidence type="ECO:0000256" key="2">
    <source>
        <dbReference type="PROSITE-ProRule" id="PRU00335"/>
    </source>
</evidence>
<dbReference type="SUPFAM" id="SSF46689">
    <property type="entry name" value="Homeodomain-like"/>
    <property type="match status" value="1"/>
</dbReference>
<dbReference type="Gene3D" id="1.10.357.10">
    <property type="entry name" value="Tetracycline Repressor, domain 2"/>
    <property type="match status" value="1"/>
</dbReference>
<dbReference type="GO" id="GO:0003700">
    <property type="term" value="F:DNA-binding transcription factor activity"/>
    <property type="evidence" value="ECO:0007669"/>
    <property type="project" value="TreeGrafter"/>
</dbReference>
<accession>A0AA97GV51</accession>
<dbReference type="RefSeq" id="WP_420041499.1">
    <property type="nucleotide sequence ID" value="NZ_CP128986.1"/>
</dbReference>
<evidence type="ECO:0000259" key="3">
    <source>
        <dbReference type="PROSITE" id="PS50977"/>
    </source>
</evidence>
<gene>
    <name evidence="4" type="ORF">MP11Mi_13370</name>
</gene>
<dbReference type="InterPro" id="IPR009057">
    <property type="entry name" value="Homeodomain-like_sf"/>
</dbReference>
<organism evidence="4">
    <name type="scientific">Gordonia sp. MP11Mi</name>
    <dbReference type="NCBI Taxonomy" id="3022769"/>
    <lineage>
        <taxon>Bacteria</taxon>
        <taxon>Bacillati</taxon>
        <taxon>Actinomycetota</taxon>
        <taxon>Actinomycetes</taxon>
        <taxon>Mycobacteriales</taxon>
        <taxon>Gordoniaceae</taxon>
        <taxon>Gordonia</taxon>
    </lineage>
</organism>
<evidence type="ECO:0000256" key="1">
    <source>
        <dbReference type="ARBA" id="ARBA00023125"/>
    </source>
</evidence>
<dbReference type="AlphaFoldDB" id="A0AA97GV51"/>
<dbReference type="PANTHER" id="PTHR30055:SF226">
    <property type="entry name" value="HTH-TYPE TRANSCRIPTIONAL REGULATOR PKSA"/>
    <property type="match status" value="1"/>
</dbReference>
<dbReference type="EMBL" id="CP128986">
    <property type="protein sequence ID" value="WOC12252.1"/>
    <property type="molecule type" value="Genomic_DNA"/>
</dbReference>
<reference evidence="4" key="1">
    <citation type="submission" date="2023-06" db="EMBL/GenBank/DDBJ databases">
        <title>Gordonia sp. nov. and Pseudochrobactrum sp. nov., two species isolated from the burying beetle Nicrophorus vespilloides.</title>
        <authorList>
            <person name="Poehlein A."/>
            <person name="Guzman J."/>
            <person name="Daniel R."/>
            <person name="Vilcinskas A."/>
        </authorList>
    </citation>
    <scope>NUCLEOTIDE SEQUENCE</scope>
    <source>
        <strain evidence="4">MP11Mi</strain>
    </source>
</reference>
<evidence type="ECO:0000313" key="4">
    <source>
        <dbReference type="EMBL" id="WOC12252.1"/>
    </source>
</evidence>